<keyword evidence="6" id="KW-0509">mRNA transport</keyword>
<evidence type="ECO:0000256" key="4">
    <source>
        <dbReference type="ARBA" id="ARBA00022614"/>
    </source>
</evidence>
<reference evidence="12" key="2">
    <citation type="journal article" date="2021" name="Genome Biol. Evol.">
        <title>Developing a high-quality reference genome for a parasitic bivalve with doubly uniparental inheritance (Bivalvia: Unionida).</title>
        <authorList>
            <person name="Smith C.H."/>
        </authorList>
    </citation>
    <scope>NUCLEOTIDE SEQUENCE</scope>
    <source>
        <strain evidence="12">CHS0354</strain>
        <tissue evidence="12">Mantle</tissue>
    </source>
</reference>
<feature type="compositionally biased region" description="Basic and acidic residues" evidence="9">
    <location>
        <begin position="13"/>
        <end position="27"/>
    </location>
</feature>
<dbReference type="AlphaFoldDB" id="A0AAE0VNL2"/>
<dbReference type="SUPFAM" id="SSF46934">
    <property type="entry name" value="UBA-like"/>
    <property type="match status" value="1"/>
</dbReference>
<evidence type="ECO:0000256" key="9">
    <source>
        <dbReference type="SAM" id="MobiDB-lite"/>
    </source>
</evidence>
<dbReference type="SMART" id="SM00804">
    <property type="entry name" value="TAP_C"/>
    <property type="match status" value="1"/>
</dbReference>
<feature type="domain" description="NTF2" evidence="10">
    <location>
        <begin position="405"/>
        <end position="558"/>
    </location>
</feature>
<dbReference type="SUPFAM" id="SSF54928">
    <property type="entry name" value="RNA-binding domain, RBD"/>
    <property type="match status" value="1"/>
</dbReference>
<evidence type="ECO:0000313" key="12">
    <source>
        <dbReference type="EMBL" id="KAK3583320.1"/>
    </source>
</evidence>
<evidence type="ECO:0000256" key="3">
    <source>
        <dbReference type="ARBA" id="ARBA00022448"/>
    </source>
</evidence>
<keyword evidence="7" id="KW-0694">RNA-binding</keyword>
<keyword evidence="4" id="KW-0433">Leucine-rich repeat</keyword>
<dbReference type="Gene3D" id="1.10.8.10">
    <property type="entry name" value="DNA helicase RuvA subunit, C-terminal domain"/>
    <property type="match status" value="1"/>
</dbReference>
<dbReference type="InterPro" id="IPR032675">
    <property type="entry name" value="LRR_dom_sf"/>
</dbReference>
<sequence length="655" mass="74427">MSSENFIVTSGRDGTRRFVSEHDDRWVRGGGRSSSRRVWRNRNNSGKFKKDFHGRGRGRGNFRGSFQGPGPHSNQDEDGDSTMDGEDKSGAQKRFSPYSRPVRRGRMDRRFDQDRPSTSEDQRPGLFQRMGLPVNTDSEWYKITIPYGKKAGKDHLVKLFQSHVNVPFKPFYFHFEHLKAVFYIQDKTCADAIKMLNYKVTMPNGYKLIVIVRPSSPPYIPMSDEYVDKLKVCMSSRYDPASKALNLSGLYDDADLQSQNLYMALNREQVMSNVIKIIEDNIPELVAIDVSNNKLMSLDHFAALTRKAPSITQLNLGKNKLRSLDELDKIRDWTLEVLILDGNELCDKFKDQLGYISAVRQKFPKIQKLDGHDLPPPITFDIESSTELPPIKGDFFAGIPEVQVLVVKFLKDYFTIFDSDNRQGLINAYHEQAMFSLSACYNGVIEFRQPSLNVYAEESRNLIRLNKKDPGRKNKLLKYGHLPVISQLCLLPKTTHDSNSFIVDVGFVSASLLSFTVCGLFKEGESKADRPLIRWFTRSFLTVPYGQGMVITNDMLTITSASPEQVQKSFKHPAPTPSSSPVPEMSPVTNPFETQTGQNQGEKQKIILSFVNDSGMNAEWSAKCLEENDWNYEKAGLVFLELKKQNKIPAEAFLK</sequence>
<keyword evidence="5" id="KW-0677">Repeat</keyword>
<dbReference type="GO" id="GO:0005737">
    <property type="term" value="C:cytoplasm"/>
    <property type="evidence" value="ECO:0007669"/>
    <property type="project" value="InterPro"/>
</dbReference>
<evidence type="ECO:0000259" key="11">
    <source>
        <dbReference type="PROSITE" id="PS51281"/>
    </source>
</evidence>
<dbReference type="GO" id="GO:0003723">
    <property type="term" value="F:RNA binding"/>
    <property type="evidence" value="ECO:0007669"/>
    <property type="project" value="UniProtKB-KW"/>
</dbReference>
<dbReference type="InterPro" id="IPR035979">
    <property type="entry name" value="RBD_domain_sf"/>
</dbReference>
<reference evidence="12" key="3">
    <citation type="submission" date="2023-05" db="EMBL/GenBank/DDBJ databases">
        <authorList>
            <person name="Smith C.H."/>
        </authorList>
    </citation>
    <scope>NUCLEOTIDE SEQUENCE</scope>
    <source>
        <strain evidence="12">CHS0354</strain>
        <tissue evidence="12">Mantle</tissue>
    </source>
</reference>
<dbReference type="InterPro" id="IPR012677">
    <property type="entry name" value="Nucleotide-bd_a/b_plait_sf"/>
</dbReference>
<name>A0AAE0VNL2_9BIVA</name>
<dbReference type="Pfam" id="PF03943">
    <property type="entry name" value="TAP_C"/>
    <property type="match status" value="1"/>
</dbReference>
<comment type="subcellular location">
    <subcellularLocation>
        <location evidence="1">Nucleus</location>
    </subcellularLocation>
</comment>
<proteinExistence type="inferred from homology"/>
<dbReference type="PANTHER" id="PTHR10662">
    <property type="entry name" value="NUCLEAR RNA EXPORT FACTOR"/>
    <property type="match status" value="1"/>
</dbReference>
<keyword evidence="8" id="KW-0539">Nucleus</keyword>
<comment type="caution">
    <text evidence="12">The sequence shown here is derived from an EMBL/GenBank/DDBJ whole genome shotgun (WGS) entry which is preliminary data.</text>
</comment>
<dbReference type="PROSITE" id="PS51281">
    <property type="entry name" value="TAP_C"/>
    <property type="match status" value="1"/>
</dbReference>
<dbReference type="CDD" id="cd14342">
    <property type="entry name" value="UBA_TAP-C"/>
    <property type="match status" value="1"/>
</dbReference>
<dbReference type="Gene3D" id="3.80.10.10">
    <property type="entry name" value="Ribonuclease Inhibitor"/>
    <property type="match status" value="1"/>
</dbReference>
<dbReference type="PANTHER" id="PTHR10662:SF22">
    <property type="entry name" value="NUCLEAR RNA EXPORT FACTOR 1"/>
    <property type="match status" value="1"/>
</dbReference>
<dbReference type="SUPFAM" id="SSF52058">
    <property type="entry name" value="L domain-like"/>
    <property type="match status" value="1"/>
</dbReference>
<dbReference type="InterPro" id="IPR032710">
    <property type="entry name" value="NTF2-like_dom_sf"/>
</dbReference>
<dbReference type="FunFam" id="1.10.8.10:FF:000018">
    <property type="entry name" value="Nuclear RNA export factor 1"/>
    <property type="match status" value="1"/>
</dbReference>
<dbReference type="GO" id="GO:0005654">
    <property type="term" value="C:nucleoplasm"/>
    <property type="evidence" value="ECO:0007669"/>
    <property type="project" value="UniProtKB-ARBA"/>
</dbReference>
<evidence type="ECO:0000256" key="6">
    <source>
        <dbReference type="ARBA" id="ARBA00022816"/>
    </source>
</evidence>
<evidence type="ECO:0008006" key="14">
    <source>
        <dbReference type="Google" id="ProtNLM"/>
    </source>
</evidence>
<keyword evidence="13" id="KW-1185">Reference proteome</keyword>
<dbReference type="Proteomes" id="UP001195483">
    <property type="component" value="Unassembled WGS sequence"/>
</dbReference>
<dbReference type="EMBL" id="JAEAOA010002269">
    <property type="protein sequence ID" value="KAK3583320.1"/>
    <property type="molecule type" value="Genomic_DNA"/>
</dbReference>
<dbReference type="Pfam" id="PF09162">
    <property type="entry name" value="Tap-RNA_bind"/>
    <property type="match status" value="1"/>
</dbReference>
<dbReference type="Pfam" id="PF22602">
    <property type="entry name" value="NXF_NTF2"/>
    <property type="match status" value="1"/>
</dbReference>
<dbReference type="SUPFAM" id="SSF54427">
    <property type="entry name" value="NTF2-like"/>
    <property type="match status" value="1"/>
</dbReference>
<dbReference type="FunFam" id="3.10.450.50:FF:000004">
    <property type="entry name" value="Nuclear RNA export factor 1"/>
    <property type="match status" value="1"/>
</dbReference>
<reference evidence="12" key="1">
    <citation type="journal article" date="2021" name="Genome Biol. Evol.">
        <title>A High-Quality Reference Genome for a Parasitic Bivalve with Doubly Uniparental Inheritance (Bivalvia: Unionida).</title>
        <authorList>
            <person name="Smith C.H."/>
        </authorList>
    </citation>
    <scope>NUCLEOTIDE SEQUENCE</scope>
    <source>
        <strain evidence="12">CHS0354</strain>
    </source>
</reference>
<dbReference type="InterPro" id="IPR002075">
    <property type="entry name" value="NTF2_dom"/>
</dbReference>
<evidence type="ECO:0000256" key="8">
    <source>
        <dbReference type="ARBA" id="ARBA00023242"/>
    </source>
</evidence>
<dbReference type="InterPro" id="IPR030217">
    <property type="entry name" value="NXF_fam"/>
</dbReference>
<dbReference type="InterPro" id="IPR005637">
    <property type="entry name" value="TAP_C_dom"/>
</dbReference>
<protein>
    <recommendedName>
        <fullName evidence="14">Nuclear RNA export factor 1</fullName>
    </recommendedName>
</protein>
<evidence type="ECO:0000259" key="10">
    <source>
        <dbReference type="PROSITE" id="PS50177"/>
    </source>
</evidence>
<evidence type="ECO:0000313" key="13">
    <source>
        <dbReference type="Proteomes" id="UP001195483"/>
    </source>
</evidence>
<dbReference type="GO" id="GO:0005635">
    <property type="term" value="C:nuclear envelope"/>
    <property type="evidence" value="ECO:0007669"/>
    <property type="project" value="UniProtKB-ARBA"/>
</dbReference>
<dbReference type="Gene3D" id="3.10.450.50">
    <property type="match status" value="1"/>
</dbReference>
<feature type="region of interest" description="Disordered" evidence="9">
    <location>
        <begin position="1"/>
        <end position="129"/>
    </location>
</feature>
<dbReference type="InterPro" id="IPR009060">
    <property type="entry name" value="UBA-like_sf"/>
</dbReference>
<dbReference type="FunFam" id="3.80.10.10:FF:000384">
    <property type="entry name" value="Nuclear RNA export factor 1"/>
    <property type="match status" value="1"/>
</dbReference>
<dbReference type="InterPro" id="IPR018222">
    <property type="entry name" value="Nuclear_transport_factor_2_euk"/>
</dbReference>
<feature type="domain" description="TAP-C" evidence="11">
    <location>
        <begin position="601"/>
        <end position="655"/>
    </location>
</feature>
<feature type="compositionally biased region" description="Basic and acidic residues" evidence="9">
    <location>
        <begin position="108"/>
        <end position="123"/>
    </location>
</feature>
<accession>A0AAE0VNL2</accession>
<dbReference type="GO" id="GO:0016973">
    <property type="term" value="P:poly(A)+ mRNA export from nucleus"/>
    <property type="evidence" value="ECO:0007669"/>
    <property type="project" value="TreeGrafter"/>
</dbReference>
<organism evidence="12 13">
    <name type="scientific">Potamilus streckersoni</name>
    <dbReference type="NCBI Taxonomy" id="2493646"/>
    <lineage>
        <taxon>Eukaryota</taxon>
        <taxon>Metazoa</taxon>
        <taxon>Spiralia</taxon>
        <taxon>Lophotrochozoa</taxon>
        <taxon>Mollusca</taxon>
        <taxon>Bivalvia</taxon>
        <taxon>Autobranchia</taxon>
        <taxon>Heteroconchia</taxon>
        <taxon>Palaeoheterodonta</taxon>
        <taxon>Unionida</taxon>
        <taxon>Unionoidea</taxon>
        <taxon>Unionidae</taxon>
        <taxon>Ambleminae</taxon>
        <taxon>Lampsilini</taxon>
        <taxon>Potamilus</taxon>
    </lineage>
</organism>
<evidence type="ECO:0000256" key="7">
    <source>
        <dbReference type="ARBA" id="ARBA00022884"/>
    </source>
</evidence>
<dbReference type="InterPro" id="IPR015245">
    <property type="entry name" value="Tap_RNA-bd"/>
</dbReference>
<dbReference type="InterPro" id="IPR057125">
    <property type="entry name" value="NXF1/2/3/5-like_LRR"/>
</dbReference>
<dbReference type="Pfam" id="PF24048">
    <property type="entry name" value="LRR_NXF1-5"/>
    <property type="match status" value="1"/>
</dbReference>
<comment type="similarity">
    <text evidence="2">Belongs to the NXF family.</text>
</comment>
<evidence type="ECO:0000256" key="5">
    <source>
        <dbReference type="ARBA" id="ARBA00022737"/>
    </source>
</evidence>
<dbReference type="PROSITE" id="PS50177">
    <property type="entry name" value="NTF2_DOMAIN"/>
    <property type="match status" value="1"/>
</dbReference>
<gene>
    <name evidence="12" type="ORF">CHS0354_038929</name>
</gene>
<evidence type="ECO:0000256" key="1">
    <source>
        <dbReference type="ARBA" id="ARBA00004123"/>
    </source>
</evidence>
<dbReference type="Gene3D" id="3.30.70.330">
    <property type="match status" value="1"/>
</dbReference>
<keyword evidence="3" id="KW-0813">Transport</keyword>
<evidence type="ECO:0000256" key="2">
    <source>
        <dbReference type="ARBA" id="ARBA00009285"/>
    </source>
</evidence>